<dbReference type="OrthoDB" id="329806at2"/>
<dbReference type="PANTHER" id="PTHR43245">
    <property type="entry name" value="BIFUNCTIONAL POLYMYXIN RESISTANCE PROTEIN ARNA"/>
    <property type="match status" value="1"/>
</dbReference>
<feature type="domain" description="NAD-dependent epimerase/dehydratase" evidence="1">
    <location>
        <begin position="61"/>
        <end position="204"/>
    </location>
</feature>
<proteinExistence type="predicted"/>
<dbReference type="RefSeq" id="WP_091180840.1">
    <property type="nucleotide sequence ID" value="NZ_FOMT01000001.1"/>
</dbReference>
<dbReference type="EMBL" id="FOMT01000001">
    <property type="protein sequence ID" value="SFD60278.1"/>
    <property type="molecule type" value="Genomic_DNA"/>
</dbReference>
<dbReference type="CDD" id="cd08946">
    <property type="entry name" value="SDR_e"/>
    <property type="match status" value="1"/>
</dbReference>
<dbReference type="InterPro" id="IPR036291">
    <property type="entry name" value="NAD(P)-bd_dom_sf"/>
</dbReference>
<sequence>MTRTATVIGASGFVGSHLTAKLRMLGFDVFCPEKKDPLVYSRPLGHLFYCAGITADFRSRPYDVVEAHSGYISKLLRSAEFDSLLYLSTTKLYLGAASTSEDAPLTVNPNQRDDIYALSKLLGESVCLCSGRANVRVARLSNIVGEDFRSSNFIYSVMKDIVGRGSVTLESTLDSEKDYIRIEDVIDALIQIAIKGKHFIYNVASGVNLTHQQLFDAWSEVREFELTLSPSAARFAFEPITIKRIQEEFGFRPAPCLPAIQQLFVEQLTKA</sequence>
<name>A0A1I1TSS2_9BACL</name>
<dbReference type="Proteomes" id="UP000198855">
    <property type="component" value="Unassembled WGS sequence"/>
</dbReference>
<dbReference type="Pfam" id="PF01370">
    <property type="entry name" value="Epimerase"/>
    <property type="match status" value="1"/>
</dbReference>
<gene>
    <name evidence="2" type="ORF">SAMN05216378_0607</name>
</gene>
<dbReference type="InterPro" id="IPR050177">
    <property type="entry name" value="Lipid_A_modif_metabolic_enz"/>
</dbReference>
<dbReference type="AlphaFoldDB" id="A0A1I1TSS2"/>
<protein>
    <submittedName>
        <fullName evidence="2">Nucleoside-diphosphate-sugar epimerase</fullName>
    </submittedName>
</protein>
<organism evidence="2 3">
    <name type="scientific">Paenibacillus catalpae</name>
    <dbReference type="NCBI Taxonomy" id="1045775"/>
    <lineage>
        <taxon>Bacteria</taxon>
        <taxon>Bacillati</taxon>
        <taxon>Bacillota</taxon>
        <taxon>Bacilli</taxon>
        <taxon>Bacillales</taxon>
        <taxon>Paenibacillaceae</taxon>
        <taxon>Paenibacillus</taxon>
    </lineage>
</organism>
<evidence type="ECO:0000313" key="3">
    <source>
        <dbReference type="Proteomes" id="UP000198855"/>
    </source>
</evidence>
<dbReference type="InterPro" id="IPR001509">
    <property type="entry name" value="Epimerase_deHydtase"/>
</dbReference>
<dbReference type="Gene3D" id="3.40.50.720">
    <property type="entry name" value="NAD(P)-binding Rossmann-like Domain"/>
    <property type="match status" value="1"/>
</dbReference>
<dbReference type="STRING" id="1045775.SAMN05216378_0607"/>
<keyword evidence="3" id="KW-1185">Reference proteome</keyword>
<evidence type="ECO:0000259" key="1">
    <source>
        <dbReference type="Pfam" id="PF01370"/>
    </source>
</evidence>
<reference evidence="3" key="1">
    <citation type="submission" date="2016-10" db="EMBL/GenBank/DDBJ databases">
        <authorList>
            <person name="Varghese N."/>
            <person name="Submissions S."/>
        </authorList>
    </citation>
    <scope>NUCLEOTIDE SEQUENCE [LARGE SCALE GENOMIC DNA]</scope>
    <source>
        <strain evidence="3">CGMCC 1.10784</strain>
    </source>
</reference>
<evidence type="ECO:0000313" key="2">
    <source>
        <dbReference type="EMBL" id="SFD60278.1"/>
    </source>
</evidence>
<dbReference type="SUPFAM" id="SSF51735">
    <property type="entry name" value="NAD(P)-binding Rossmann-fold domains"/>
    <property type="match status" value="1"/>
</dbReference>
<accession>A0A1I1TSS2</accession>